<dbReference type="InterPro" id="IPR013128">
    <property type="entry name" value="Peptidase_C1A"/>
</dbReference>
<gene>
    <name evidence="3" type="ORF">sm9_0281</name>
</gene>
<dbReference type="InterPro" id="IPR039448">
    <property type="entry name" value="Beta_helix"/>
</dbReference>
<accession>A0A0U2TQ23</accession>
<organism evidence="3 4">
    <name type="scientific">Methanobrevibacter millerae</name>
    <dbReference type="NCBI Taxonomy" id="230361"/>
    <lineage>
        <taxon>Archaea</taxon>
        <taxon>Methanobacteriati</taxon>
        <taxon>Methanobacteriota</taxon>
        <taxon>Methanomada group</taxon>
        <taxon>Methanobacteria</taxon>
        <taxon>Methanobacteriales</taxon>
        <taxon>Methanobacteriaceae</taxon>
        <taxon>Methanobrevibacter</taxon>
    </lineage>
</organism>
<proteinExistence type="inferred from homology"/>
<dbReference type="AlphaFoldDB" id="A0A0U2TQ23"/>
<dbReference type="PROSITE" id="PS00139">
    <property type="entry name" value="THIOL_PROTEASE_CYS"/>
    <property type="match status" value="1"/>
</dbReference>
<dbReference type="KEGG" id="mmil:sm9_0281"/>
<dbReference type="GO" id="GO:0006508">
    <property type="term" value="P:proteolysis"/>
    <property type="evidence" value="ECO:0007669"/>
    <property type="project" value="InterPro"/>
</dbReference>
<dbReference type="Gene3D" id="3.90.70.10">
    <property type="entry name" value="Cysteine proteinases"/>
    <property type="match status" value="1"/>
</dbReference>
<dbReference type="Gene3D" id="2.160.20.10">
    <property type="entry name" value="Single-stranded right-handed beta-helix, Pectin lyase-like"/>
    <property type="match status" value="1"/>
</dbReference>
<dbReference type="PANTHER" id="PTHR12411">
    <property type="entry name" value="CYSTEINE PROTEASE FAMILY C1-RELATED"/>
    <property type="match status" value="1"/>
</dbReference>
<dbReference type="PATRIC" id="fig|230361.4.peg.295"/>
<evidence type="ECO:0000313" key="3">
    <source>
        <dbReference type="EMBL" id="ALT68083.1"/>
    </source>
</evidence>
<feature type="domain" description="Peptidase C1A papain C-terminal" evidence="2">
    <location>
        <begin position="441"/>
        <end position="672"/>
    </location>
</feature>
<dbReference type="RefSeq" id="WP_058738432.1">
    <property type="nucleotide sequence ID" value="NZ_CP011266.1"/>
</dbReference>
<dbReference type="Pfam" id="PF13229">
    <property type="entry name" value="Beta_helix"/>
    <property type="match status" value="1"/>
</dbReference>
<dbReference type="NCBIfam" id="TIGR03804">
    <property type="entry name" value="para_beta_helix"/>
    <property type="match status" value="1"/>
</dbReference>
<protein>
    <submittedName>
        <fullName evidence="3">Adhesin-like protein</fullName>
    </submittedName>
</protein>
<dbReference type="InterPro" id="IPR006626">
    <property type="entry name" value="PbH1"/>
</dbReference>
<evidence type="ECO:0000313" key="4">
    <source>
        <dbReference type="Proteomes" id="UP000067738"/>
    </source>
</evidence>
<sequence length="1147" mass="125845">MKKIKYFLILLVLFISISAVSADDGNFTSLQTDITTSTGSIELTQDYVYDNTTDSELKNGIVIEENNFVVNGNGHTIDGSNQSRIFSIIGSNVTLKNLNLINGNNKIGGAILSNNLTNFENVTFTGNTAEFGAAIAGTNLIIENSNFTDNHAEKGVVYSESGNLEIENSLFANTTNLKFSMVYATGTLTINDCAFVNATSKYATAVYSSGKTKIKDSVFSNLSAEFTAGAVAFKGEKSVEIEDTIFINTHAKKNGGAIFGDFSSDNSENASFGLTLTNVSVMNASGDYGGAICNLGGILIIENSTIIENTAYYGGGAIYTSNARFGIDNSLIAGNKINRPDYGNGGGIYLDYSQKSIFENNKFMNNTKNAIYIYDSNFEVVSNIFENNGEAIYAVFAGDYEIKDNDGEDTINLNNTDYITLVDETGAKIELNGSNITIKDLPVKFDARDYNWTSSVKNQGDMGSCWTFGTCGALEAALKKATGIEYDFSENNMQNSMLQYSKYGVKGSTEGGNREQGLVYIISWMGVLPTEADAYDELGKISPLIDTGLNIHIQDALFVPSRKNATDNDALKRAIIECGSVTTGYYAYDDAPYFNKNTSAYYQNNMSRTNHAISLVGWDDNYSASNFAMKPAGDGAFIIKNSWGADSGIDGYYYISYYDTSLLNTTFAIGFIINNTENYTKNYQTDLGGDLSRYIFKEYKVTYESEGNDTISAVGTYFDSNEDYTLEIYVNNELMHTQNGTSPFNGFHTVKLTKGIQVKEGDNFTALMKKDSTYLLEDSRQHYQENTTYILVNDTWKDLASDKMTVSLKVFTKNSDATLQTEDLVKIYKNESQFYAVIDAANQTVIFEINNQNYTRTSNASGVAGININLNPGKYSIKTTYGNITALNTIEVLPTLIADNLVKTFKNQSQFYISLINKSGNYVPNTPITMNINGVFYNRTTNENGTAKLNINLIPGEYVLTATDPLTGLQMSYNITVLPTLIADNLVKYFRNESQFYISLFDSEGNAVPNTAITMNINGVFYNRTTNENGTAKLNINLIPGEYVLTATDPLTGLQMSYKITVLPVLTAEDLTMQYKDGSQFKATLVDGQGKALSGAKIQFNVNGVFYYRTTNDEGVAALNINLMAGEYIITSQYENAAISNKITISA</sequence>
<dbReference type="SMART" id="SM00645">
    <property type="entry name" value="Pept_C1"/>
    <property type="match status" value="1"/>
</dbReference>
<evidence type="ECO:0000256" key="1">
    <source>
        <dbReference type="ARBA" id="ARBA00008455"/>
    </source>
</evidence>
<dbReference type="EMBL" id="CP011266">
    <property type="protein sequence ID" value="ALT68083.1"/>
    <property type="molecule type" value="Genomic_DNA"/>
</dbReference>
<dbReference type="Proteomes" id="UP000067738">
    <property type="component" value="Chromosome"/>
</dbReference>
<dbReference type="InterPro" id="IPR011050">
    <property type="entry name" value="Pectin_lyase_fold/virulence"/>
</dbReference>
<reference evidence="3 4" key="1">
    <citation type="submission" date="2015-04" db="EMBL/GenBank/DDBJ databases">
        <title>The complete genome sequence of the rumen methanogen Methanobrevibacter millerae SM9.</title>
        <authorList>
            <person name="Leahy S.C."/>
            <person name="Kelly W.J."/>
            <person name="Pacheco D.M."/>
            <person name="Li D."/>
            <person name="Altermann E."/>
            <person name="Attwood G.T."/>
        </authorList>
    </citation>
    <scope>NUCLEOTIDE SEQUENCE [LARGE SCALE GENOMIC DNA]</scope>
    <source>
        <strain evidence="3 4">SM9</strain>
    </source>
</reference>
<dbReference type="InterPro" id="IPR022441">
    <property type="entry name" value="Para_beta_helix_rpt-2"/>
</dbReference>
<dbReference type="SMART" id="SM00710">
    <property type="entry name" value="PbH1"/>
    <property type="match status" value="8"/>
</dbReference>
<dbReference type="OrthoDB" id="78423at2157"/>
<dbReference type="InterPro" id="IPR000169">
    <property type="entry name" value="Pept_cys_AS"/>
</dbReference>
<keyword evidence="4" id="KW-1185">Reference proteome</keyword>
<dbReference type="Pfam" id="PF00112">
    <property type="entry name" value="Peptidase_C1"/>
    <property type="match status" value="1"/>
</dbReference>
<dbReference type="SUPFAM" id="SSF51126">
    <property type="entry name" value="Pectin lyase-like"/>
    <property type="match status" value="2"/>
</dbReference>
<comment type="similarity">
    <text evidence="1">Belongs to the peptidase C1 family.</text>
</comment>
<dbReference type="InterPro" id="IPR000668">
    <property type="entry name" value="Peptidase_C1A_C"/>
</dbReference>
<dbReference type="GO" id="GO:0008234">
    <property type="term" value="F:cysteine-type peptidase activity"/>
    <property type="evidence" value="ECO:0007669"/>
    <property type="project" value="InterPro"/>
</dbReference>
<dbReference type="GeneID" id="26735255"/>
<dbReference type="InterPro" id="IPR038765">
    <property type="entry name" value="Papain-like_cys_pep_sf"/>
</dbReference>
<evidence type="ECO:0000259" key="2">
    <source>
        <dbReference type="SMART" id="SM00645"/>
    </source>
</evidence>
<dbReference type="InterPro" id="IPR012334">
    <property type="entry name" value="Pectin_lyas_fold"/>
</dbReference>
<dbReference type="SUPFAM" id="SSF54001">
    <property type="entry name" value="Cysteine proteinases"/>
    <property type="match status" value="1"/>
</dbReference>
<dbReference type="CDD" id="cd02619">
    <property type="entry name" value="Peptidase_C1"/>
    <property type="match status" value="1"/>
</dbReference>
<name>A0A0U2TQ23_9EURY</name>